<name>A0ABT2PP15_9BURK</name>
<sequence length="68" mass="7077">MKTCLQSAACGIARPGPAWPALQLIATTAASWNLIAPVRARKRVRRIALRGIAPARAHSCNTSAQGGA</sequence>
<keyword evidence="2" id="KW-1185">Reference proteome</keyword>
<dbReference type="EMBL" id="JAODYH010000007">
    <property type="protein sequence ID" value="MCT9812215.1"/>
    <property type="molecule type" value="Genomic_DNA"/>
</dbReference>
<evidence type="ECO:0000313" key="2">
    <source>
        <dbReference type="Proteomes" id="UP001525968"/>
    </source>
</evidence>
<reference evidence="1 2" key="1">
    <citation type="submission" date="2022-09" db="EMBL/GenBank/DDBJ databases">
        <title>Draft genome of isolate Be4.</title>
        <authorList>
            <person name="Sanchez-Castro I."/>
            <person name="Martinez-Rodriguez P."/>
            <person name="Descostes M."/>
            <person name="Merroun M."/>
        </authorList>
    </citation>
    <scope>NUCLEOTIDE SEQUENCE [LARGE SCALE GENOMIC DNA]</scope>
    <source>
        <strain evidence="1 2">Be4</strain>
    </source>
</reference>
<accession>A0ABT2PP15</accession>
<comment type="caution">
    <text evidence="1">The sequence shown here is derived from an EMBL/GenBank/DDBJ whole genome shotgun (WGS) entry which is preliminary data.</text>
</comment>
<protein>
    <submittedName>
        <fullName evidence="1">Uncharacterized protein</fullName>
    </submittedName>
</protein>
<dbReference type="Proteomes" id="UP001525968">
    <property type="component" value="Unassembled WGS sequence"/>
</dbReference>
<proteinExistence type="predicted"/>
<dbReference type="RefSeq" id="WP_261501450.1">
    <property type="nucleotide sequence ID" value="NZ_JAODYH010000007.1"/>
</dbReference>
<gene>
    <name evidence="1" type="ORF">N0K08_16330</name>
</gene>
<evidence type="ECO:0000313" key="1">
    <source>
        <dbReference type="EMBL" id="MCT9812215.1"/>
    </source>
</evidence>
<organism evidence="1 2">
    <name type="scientific">Acidovorax bellezanensis</name>
    <dbReference type="NCBI Taxonomy" id="2976702"/>
    <lineage>
        <taxon>Bacteria</taxon>
        <taxon>Pseudomonadati</taxon>
        <taxon>Pseudomonadota</taxon>
        <taxon>Betaproteobacteria</taxon>
        <taxon>Burkholderiales</taxon>
        <taxon>Comamonadaceae</taxon>
        <taxon>Acidovorax</taxon>
    </lineage>
</organism>